<dbReference type="EMBL" id="JAPDOD010000081">
    <property type="protein sequence ID" value="MDA0166934.1"/>
    <property type="molecule type" value="Genomic_DNA"/>
</dbReference>
<organism evidence="2 3">
    <name type="scientific">Solirubrobacter ginsenosidimutans</name>
    <dbReference type="NCBI Taxonomy" id="490573"/>
    <lineage>
        <taxon>Bacteria</taxon>
        <taxon>Bacillati</taxon>
        <taxon>Actinomycetota</taxon>
        <taxon>Thermoleophilia</taxon>
        <taxon>Solirubrobacterales</taxon>
        <taxon>Solirubrobacteraceae</taxon>
        <taxon>Solirubrobacter</taxon>
    </lineage>
</organism>
<dbReference type="InterPro" id="IPR001173">
    <property type="entry name" value="Glyco_trans_2-like"/>
</dbReference>
<name>A0A9X3S5L9_9ACTN</name>
<evidence type="ECO:0000313" key="2">
    <source>
        <dbReference type="EMBL" id="MDA0166934.1"/>
    </source>
</evidence>
<dbReference type="SUPFAM" id="SSF53448">
    <property type="entry name" value="Nucleotide-diphospho-sugar transferases"/>
    <property type="match status" value="1"/>
</dbReference>
<evidence type="ECO:0000313" key="3">
    <source>
        <dbReference type="Proteomes" id="UP001149140"/>
    </source>
</evidence>
<dbReference type="Gene3D" id="3.90.550.10">
    <property type="entry name" value="Spore Coat Polysaccharide Biosynthesis Protein SpsA, Chain A"/>
    <property type="match status" value="1"/>
</dbReference>
<dbReference type="InterPro" id="IPR029044">
    <property type="entry name" value="Nucleotide-diphossugar_trans"/>
</dbReference>
<evidence type="ECO:0000259" key="1">
    <source>
        <dbReference type="Pfam" id="PF00535"/>
    </source>
</evidence>
<sequence>MNARIDVVIVSYNSADTLRSCVEPLLDQPGITVTVVDNASTDGSLATLAGLGVNAIDAERNGGFGFGCNLGMTAGSAPLVLFLNPDARVERADLARLEAVLEAEPEVALVGPRLVDSDGELIPSIRRWQRPGTVWSQAMFLHRLFPRAAWANEIASAHERYETVEYPEWISGACMLGRRDALEAIGGFDESFFLYCEDMDLCAELVKHGHRIRYEPGATVHHVGGHSAPRSSLLPVLATSRVLFARKHASPFSARIQRLGIAVDAATHSFAALRRPSYARGHFAALGSTLRRRVVGHNAG</sequence>
<feature type="domain" description="Glycosyltransferase 2-like" evidence="1">
    <location>
        <begin position="7"/>
        <end position="135"/>
    </location>
</feature>
<dbReference type="Proteomes" id="UP001149140">
    <property type="component" value="Unassembled WGS sequence"/>
</dbReference>
<dbReference type="CDD" id="cd04186">
    <property type="entry name" value="GT_2_like_c"/>
    <property type="match status" value="1"/>
</dbReference>
<dbReference type="PANTHER" id="PTHR43179">
    <property type="entry name" value="RHAMNOSYLTRANSFERASE WBBL"/>
    <property type="match status" value="1"/>
</dbReference>
<dbReference type="PANTHER" id="PTHR43179:SF7">
    <property type="entry name" value="RHAMNOSYLTRANSFERASE WBBL"/>
    <property type="match status" value="1"/>
</dbReference>
<keyword evidence="3" id="KW-1185">Reference proteome</keyword>
<reference evidence="2" key="1">
    <citation type="submission" date="2022-10" db="EMBL/GenBank/DDBJ databases">
        <title>The WGS of Solirubrobacter ginsenosidimutans DSM 21036.</title>
        <authorList>
            <person name="Jiang Z."/>
        </authorList>
    </citation>
    <scope>NUCLEOTIDE SEQUENCE</scope>
    <source>
        <strain evidence="2">DSM 21036</strain>
    </source>
</reference>
<protein>
    <submittedName>
        <fullName evidence="2">Glycosyltransferase family 2 protein</fullName>
    </submittedName>
</protein>
<proteinExistence type="predicted"/>
<dbReference type="AlphaFoldDB" id="A0A9X3S5L9"/>
<dbReference type="RefSeq" id="WP_270046187.1">
    <property type="nucleotide sequence ID" value="NZ_JAPDOD010000081.1"/>
</dbReference>
<dbReference type="Pfam" id="PF00535">
    <property type="entry name" value="Glycos_transf_2"/>
    <property type="match status" value="1"/>
</dbReference>
<gene>
    <name evidence="2" type="ORF">OM076_42130</name>
</gene>
<accession>A0A9X3S5L9</accession>
<comment type="caution">
    <text evidence="2">The sequence shown here is derived from an EMBL/GenBank/DDBJ whole genome shotgun (WGS) entry which is preliminary data.</text>
</comment>